<evidence type="ECO:0000256" key="2">
    <source>
        <dbReference type="SAM" id="Phobius"/>
    </source>
</evidence>
<evidence type="ECO:0000313" key="3">
    <source>
        <dbReference type="EMBL" id="GAS88673.1"/>
    </source>
</evidence>
<gene>
    <name evidence="3" type="ORF">RMCB_2769</name>
</gene>
<dbReference type="STRING" id="146020.RMCB_2769"/>
<protein>
    <recommendedName>
        <fullName evidence="5">DUF4407 domain-containing protein</fullName>
    </recommendedName>
</protein>
<feature type="region of interest" description="Disordered" evidence="1">
    <location>
        <begin position="401"/>
        <end position="421"/>
    </location>
</feature>
<dbReference type="AlphaFoldDB" id="A0A100VZ78"/>
<feature type="transmembrane region" description="Helical" evidence="2">
    <location>
        <begin position="39"/>
        <end position="59"/>
    </location>
</feature>
<keyword evidence="2" id="KW-1133">Transmembrane helix</keyword>
<comment type="caution">
    <text evidence="3">The sequence shown here is derived from an EMBL/GenBank/DDBJ whole genome shotgun (WGS) entry which is preliminary data.</text>
</comment>
<feature type="transmembrane region" description="Helical" evidence="2">
    <location>
        <begin position="71"/>
        <end position="93"/>
    </location>
</feature>
<name>A0A100VZ78_9MYCO</name>
<keyword evidence="2" id="KW-0812">Transmembrane</keyword>
<reference evidence="4" key="2">
    <citation type="submission" date="2016-02" db="EMBL/GenBank/DDBJ databases">
        <title>Draft genome sequence of five rapidly growing Mycobacterium species.</title>
        <authorList>
            <person name="Katahira K."/>
            <person name="Gotou Y."/>
            <person name="Iida K."/>
            <person name="Ogura Y."/>
            <person name="Hayashi T."/>
        </authorList>
    </citation>
    <scope>NUCLEOTIDE SEQUENCE [LARGE SCALE GENOMIC DNA]</scope>
    <source>
        <strain evidence="4">JCM15654</strain>
    </source>
</reference>
<dbReference type="InterPro" id="IPR025519">
    <property type="entry name" value="DUF4407"/>
</dbReference>
<organism evidence="3 4">
    <name type="scientific">Mycolicibacterium brisbanense</name>
    <dbReference type="NCBI Taxonomy" id="146020"/>
    <lineage>
        <taxon>Bacteria</taxon>
        <taxon>Bacillati</taxon>
        <taxon>Actinomycetota</taxon>
        <taxon>Actinomycetes</taxon>
        <taxon>Mycobacteriales</taxon>
        <taxon>Mycobacteriaceae</taxon>
        <taxon>Mycolicibacterium</taxon>
    </lineage>
</organism>
<evidence type="ECO:0000256" key="1">
    <source>
        <dbReference type="SAM" id="MobiDB-lite"/>
    </source>
</evidence>
<accession>A0A100VZ78</accession>
<evidence type="ECO:0000313" key="4">
    <source>
        <dbReference type="Proteomes" id="UP000069620"/>
    </source>
</evidence>
<dbReference type="Pfam" id="PF14362">
    <property type="entry name" value="DUF4407"/>
    <property type="match status" value="1"/>
</dbReference>
<keyword evidence="4" id="KW-1185">Reference proteome</keyword>
<dbReference type="OrthoDB" id="4571476at2"/>
<reference evidence="4" key="1">
    <citation type="journal article" date="2016" name="Genome Announc.">
        <title>Draft Genome Sequences of Five Rapidly Growing Mycobacterium Species, M. thermoresistibile, M. fortuitum subsp. acetamidolyticum, M. canariasense, M. brisbanense, and M. novocastrense.</title>
        <authorList>
            <person name="Katahira K."/>
            <person name="Ogura Y."/>
            <person name="Gotoh Y."/>
            <person name="Hayashi T."/>
        </authorList>
    </citation>
    <scope>NUCLEOTIDE SEQUENCE [LARGE SCALE GENOMIC DNA]</scope>
    <source>
        <strain evidence="4">JCM15654</strain>
    </source>
</reference>
<feature type="region of interest" description="Disordered" evidence="1">
    <location>
        <begin position="483"/>
        <end position="543"/>
    </location>
</feature>
<proteinExistence type="predicted"/>
<keyword evidence="2" id="KW-0472">Membrane</keyword>
<dbReference type="Proteomes" id="UP000069620">
    <property type="component" value="Unassembled WGS sequence"/>
</dbReference>
<dbReference type="EMBL" id="BCSX01000024">
    <property type="protein sequence ID" value="GAS88673.1"/>
    <property type="molecule type" value="Genomic_DNA"/>
</dbReference>
<evidence type="ECO:0008006" key="5">
    <source>
        <dbReference type="Google" id="ProtNLM"/>
    </source>
</evidence>
<feature type="transmembrane region" description="Helical" evidence="2">
    <location>
        <begin position="236"/>
        <end position="259"/>
    </location>
</feature>
<feature type="compositionally biased region" description="Low complexity" evidence="1">
    <location>
        <begin position="483"/>
        <end position="507"/>
    </location>
</feature>
<feature type="transmembrane region" description="Helical" evidence="2">
    <location>
        <begin position="12"/>
        <end position="33"/>
    </location>
</feature>
<sequence>MRARRIPEPLVAAVLVLGTVLATLAVIGALSGATRWPTAAVIGVGVIVGVLFGVASWAVSGARSAVVGRWAVAVAVGAVVGELAAMVVFGGSIDRVLAEQASAAPTVTAAAAELDQARAARSKLDDAVTQAAQRRDEALVVARCEFNPSPQCPQVRITGVPGTGPETRTADDFLADTQRELDTAVADRDGRAAGLDAQIAAGEQTLAQARQAATAGGVGARWLAMNSYTFTHPGALALRLLVVGFFVLLSALPLILRLWRGETTPERADDARAEQERAELDAETAIAVKRAQVRATIDEMWAEQELTRAQLAIEAQNEIDREQQRRRVIAALDAPMPEPLQAQVPPRPVTAHRPVEEPRPELIEAVPAEPVADLYLPIAAAAEAASFAAQAAERDNLPVAAQPGELDTPAEAAQPKRGPALPGIPAIPVIPDVTKAAVRWLRPFVPPIVAGAIDNATKPIRQVFEETEEIHLTVKRTHKVTVETEAQPASASAATATSAPSAEAWPTHVPSGRIESQRGPALGGGHERGQLSDSSGPRQLPPA</sequence>
<dbReference type="RefSeq" id="WP_084388462.1">
    <property type="nucleotide sequence ID" value="NZ_BCSX01000024.1"/>
</dbReference>